<dbReference type="AlphaFoldDB" id="A0A653C1R3"/>
<reference evidence="1 2" key="1">
    <citation type="submission" date="2019-01" db="EMBL/GenBank/DDBJ databases">
        <authorList>
            <person name="Sayadi A."/>
        </authorList>
    </citation>
    <scope>NUCLEOTIDE SEQUENCE [LARGE SCALE GENOMIC DNA]</scope>
</reference>
<organism evidence="1 2">
    <name type="scientific">Callosobruchus maculatus</name>
    <name type="common">Southern cowpea weevil</name>
    <name type="synonym">Pulse bruchid</name>
    <dbReference type="NCBI Taxonomy" id="64391"/>
    <lineage>
        <taxon>Eukaryota</taxon>
        <taxon>Metazoa</taxon>
        <taxon>Ecdysozoa</taxon>
        <taxon>Arthropoda</taxon>
        <taxon>Hexapoda</taxon>
        <taxon>Insecta</taxon>
        <taxon>Pterygota</taxon>
        <taxon>Neoptera</taxon>
        <taxon>Endopterygota</taxon>
        <taxon>Coleoptera</taxon>
        <taxon>Polyphaga</taxon>
        <taxon>Cucujiformia</taxon>
        <taxon>Chrysomeloidea</taxon>
        <taxon>Chrysomelidae</taxon>
        <taxon>Bruchinae</taxon>
        <taxon>Bruchini</taxon>
        <taxon>Callosobruchus</taxon>
    </lineage>
</organism>
<gene>
    <name evidence="1" type="ORF">CALMAC_LOCUS5518</name>
</gene>
<evidence type="ECO:0000313" key="2">
    <source>
        <dbReference type="Proteomes" id="UP000410492"/>
    </source>
</evidence>
<accession>A0A653C1R3</accession>
<keyword evidence="2" id="KW-1185">Reference proteome</keyword>
<sequence>MDLATSQDLSPPRKRSKKSYFDVRLKGVILNVYKYETQKKSLTAAADDIVEEVELKIGICKRSVYKVVREYRTRHSFAAPLTNQNRKRCIDLVDHGDKCAIRRKVHQSFFRNELPTIDKVLKEVND</sequence>
<dbReference type="Proteomes" id="UP000410492">
    <property type="component" value="Unassembled WGS sequence"/>
</dbReference>
<evidence type="ECO:0000313" key="1">
    <source>
        <dbReference type="EMBL" id="VEN41814.1"/>
    </source>
</evidence>
<feature type="non-terminal residue" evidence="1">
    <location>
        <position position="126"/>
    </location>
</feature>
<dbReference type="EMBL" id="CAACVG010006799">
    <property type="protein sequence ID" value="VEN41814.1"/>
    <property type="molecule type" value="Genomic_DNA"/>
</dbReference>
<protein>
    <submittedName>
        <fullName evidence="1">Uncharacterized protein</fullName>
    </submittedName>
</protein>
<proteinExistence type="predicted"/>
<dbReference type="OrthoDB" id="6782371at2759"/>
<name>A0A653C1R3_CALMS</name>